<comment type="cofactor">
    <cofactor evidence="1">
        <name>pyridoxal 5'-phosphate</name>
        <dbReference type="ChEBI" id="CHEBI:597326"/>
    </cofactor>
</comment>
<dbReference type="OMA" id="LTEVFAC"/>
<organism evidence="9 10">
    <name type="scientific">Trypanosoma congolense (strain IL3000)</name>
    <dbReference type="NCBI Taxonomy" id="1068625"/>
    <lineage>
        <taxon>Eukaryota</taxon>
        <taxon>Discoba</taxon>
        <taxon>Euglenozoa</taxon>
        <taxon>Kinetoplastea</taxon>
        <taxon>Metakinetoplastina</taxon>
        <taxon>Trypanosomatida</taxon>
        <taxon>Trypanosomatidae</taxon>
        <taxon>Trypanosoma</taxon>
        <taxon>Nannomonas</taxon>
    </lineage>
</organism>
<dbReference type="SUPFAM" id="SSF56752">
    <property type="entry name" value="D-aminoacid aminotransferase-like PLP-dependent enzymes"/>
    <property type="match status" value="1"/>
</dbReference>
<keyword evidence="3" id="KW-0032">Aminotransferase</keyword>
<comment type="caution">
    <text evidence="9">The sequence shown here is derived from an EMBL/GenBank/DDBJ whole genome shotgun (WGS) entry which is preliminary data.</text>
</comment>
<evidence type="ECO:0000256" key="5">
    <source>
        <dbReference type="ARBA" id="ARBA00022679"/>
    </source>
</evidence>
<dbReference type="GO" id="GO:0004084">
    <property type="term" value="F:branched-chain-amino-acid transaminase activity"/>
    <property type="evidence" value="ECO:0007669"/>
    <property type="project" value="InterPro"/>
</dbReference>
<evidence type="ECO:0000256" key="6">
    <source>
        <dbReference type="ARBA" id="ARBA00022898"/>
    </source>
</evidence>
<dbReference type="InterPro" id="IPR005786">
    <property type="entry name" value="B_amino_transII"/>
</dbReference>
<dbReference type="PANTHER" id="PTHR11825">
    <property type="entry name" value="SUBGROUP IIII AMINOTRANSFERASE"/>
    <property type="match status" value="1"/>
</dbReference>
<reference evidence="10" key="1">
    <citation type="submission" date="2011-07" db="EMBL/GenBank/DDBJ databases">
        <title>Divergent evolution of antigenic variation in African trypanosomes.</title>
        <authorList>
            <person name="Jackson A.P."/>
            <person name="Berry A."/>
            <person name="Allison H.C."/>
            <person name="Burton P."/>
            <person name="Anderson J."/>
            <person name="Aslett M."/>
            <person name="Brown R."/>
            <person name="Corton N."/>
            <person name="Harris D."/>
            <person name="Hauser H."/>
            <person name="Gamble J."/>
            <person name="Gilderthorp R."/>
            <person name="McQuillan J."/>
            <person name="Quail M.A."/>
            <person name="Sanders M."/>
            <person name="Van Tonder A."/>
            <person name="Ginger M.L."/>
            <person name="Donelson J.E."/>
            <person name="Field M.C."/>
            <person name="Barry J.D."/>
            <person name="Berriman M."/>
            <person name="Hertz-Fowler C."/>
        </authorList>
    </citation>
    <scope>NUCLEOTIDE SEQUENCE [LARGE SCALE GENOMIC DNA]</scope>
    <source>
        <strain evidence="10">IL3000</strain>
    </source>
</reference>
<dbReference type="InterPro" id="IPR043131">
    <property type="entry name" value="BCAT-like_N"/>
</dbReference>
<dbReference type="InterPro" id="IPR036038">
    <property type="entry name" value="Aminotransferase-like"/>
</dbReference>
<evidence type="ECO:0000256" key="4">
    <source>
        <dbReference type="ARBA" id="ARBA00022605"/>
    </source>
</evidence>
<keyword evidence="4" id="KW-0028">Amino-acid biosynthesis</keyword>
<evidence type="ECO:0000313" key="9">
    <source>
        <dbReference type="EMBL" id="CCD14755.1"/>
    </source>
</evidence>
<feature type="modified residue" description="N6-(pyridoxal phosphate)lysine" evidence="8">
    <location>
        <position position="199"/>
    </location>
</feature>
<evidence type="ECO:0000256" key="1">
    <source>
        <dbReference type="ARBA" id="ARBA00001933"/>
    </source>
</evidence>
<keyword evidence="7" id="KW-0100">Branched-chain amino acid biosynthesis</keyword>
<dbReference type="PANTHER" id="PTHR11825:SF44">
    <property type="entry name" value="BRANCHED-CHAIN-AMINO-ACID AMINOTRANSFERASE"/>
    <property type="match status" value="1"/>
</dbReference>
<comment type="similarity">
    <text evidence="2">Belongs to the class-IV pyridoxal-phosphate-dependent aminotransferase family.</text>
</comment>
<evidence type="ECO:0000313" key="10">
    <source>
        <dbReference type="Proteomes" id="UP000000702"/>
    </source>
</evidence>
<sequence>MSFLAKNLIIQRALNPPPLPSLEGVPFGTIFTPHMLVVDTETNESWGKPRIVPFENLSLPPQTACLHYAIQCFEGMKAYRDKEDNVRLFRPELNCQRLLNSTRRLCLPDFDPDELLHLIQRFVDLERDYVPRGRGYSLYLRPTVIGTSTTLSASASTAAKLFVIASPVGPYYGPVMKPVRLYVEERRHRAWPGGIGNVKLGANYAGPMLVQMEAGAKGFHQVLWLGAAEDVQEVGAMNFLCLWRPSADSKEIELITAPLDGTILPGVTRNSILSLVSEWGGIRVSERSFTIHELVAALRERRVLECFGCGTAAIVSPVEALSYEGELLEVPCPEPENSLTHRVLKTLTDIQYGDVKHEWSRVVEVSTC</sequence>
<dbReference type="GO" id="GO:0009082">
    <property type="term" value="P:branched-chain amino acid biosynthetic process"/>
    <property type="evidence" value="ECO:0007669"/>
    <property type="project" value="UniProtKB-KW"/>
</dbReference>
<keyword evidence="6" id="KW-0663">Pyridoxal phosphate</keyword>
<dbReference type="PIRSF" id="PIRSF006468">
    <property type="entry name" value="BCAT1"/>
    <property type="match status" value="1"/>
</dbReference>
<dbReference type="Gene3D" id="3.30.470.10">
    <property type="match status" value="1"/>
</dbReference>
<dbReference type="InterPro" id="IPR001544">
    <property type="entry name" value="Aminotrans_IV"/>
</dbReference>
<accession>F9WBW8</accession>
<dbReference type="GO" id="GO:0008652">
    <property type="term" value="P:amino acid biosynthetic process"/>
    <property type="evidence" value="ECO:0007669"/>
    <property type="project" value="UniProtKB-KW"/>
</dbReference>
<dbReference type="AlphaFoldDB" id="F9WBW8"/>
<gene>
    <name evidence="9" type="ORF">TCIL3000_0_53430</name>
</gene>
<reference evidence="9 10" key="2">
    <citation type="journal article" date="2012" name="Proc. Natl. Acad. Sci. U.S.A.">
        <title>Antigenic diversity is generated by distinct evolutionary mechanisms in African trypanosome species.</title>
        <authorList>
            <person name="Jackson A.P."/>
            <person name="Berry A."/>
            <person name="Aslett M."/>
            <person name="Allison H.C."/>
            <person name="Burton P."/>
            <person name="Vavrova-Anderson J."/>
            <person name="Brown R."/>
            <person name="Browne H."/>
            <person name="Corton N."/>
            <person name="Hauser H."/>
            <person name="Gamble J."/>
            <person name="Gilderthorp R."/>
            <person name="Marcello L."/>
            <person name="McQuillan J."/>
            <person name="Otto T.D."/>
            <person name="Quail M.A."/>
            <person name="Sanders M.J."/>
            <person name="van Tonder A."/>
            <person name="Ginger M.L."/>
            <person name="Field M.C."/>
            <person name="Barry J.D."/>
            <person name="Hertz-Fowler C."/>
            <person name="Berriman M."/>
        </authorList>
    </citation>
    <scope>NUCLEOTIDE SEQUENCE [LARGE SCALE GENOMIC DNA]</scope>
    <source>
        <strain evidence="9 10">IL3000</strain>
    </source>
</reference>
<keyword evidence="10" id="KW-1185">Reference proteome</keyword>
<dbReference type="Pfam" id="PF01063">
    <property type="entry name" value="Aminotran_4"/>
    <property type="match status" value="1"/>
</dbReference>
<dbReference type="VEuPathDB" id="TriTrypDB:TcIL3000_0_53430"/>
<proteinExistence type="inferred from homology"/>
<evidence type="ECO:0000256" key="3">
    <source>
        <dbReference type="ARBA" id="ARBA00022576"/>
    </source>
</evidence>
<dbReference type="EMBL" id="CAEQ01001636">
    <property type="protein sequence ID" value="CCD14755.1"/>
    <property type="molecule type" value="Genomic_DNA"/>
</dbReference>
<keyword evidence="5" id="KW-0808">Transferase</keyword>
<dbReference type="InterPro" id="IPR033939">
    <property type="entry name" value="BCAT_family"/>
</dbReference>
<evidence type="ECO:0000256" key="2">
    <source>
        <dbReference type="ARBA" id="ARBA00009320"/>
    </source>
</evidence>
<dbReference type="Proteomes" id="UP000000702">
    <property type="component" value="Unassembled WGS sequence"/>
</dbReference>
<protein>
    <submittedName>
        <fullName evidence="9">WGS project CAEQ00000000 data, annotated contig 2155</fullName>
    </submittedName>
</protein>
<dbReference type="InterPro" id="IPR043132">
    <property type="entry name" value="BCAT-like_C"/>
</dbReference>
<dbReference type="NCBIfam" id="NF009897">
    <property type="entry name" value="PRK13357.1"/>
    <property type="match status" value="1"/>
</dbReference>
<evidence type="ECO:0000256" key="8">
    <source>
        <dbReference type="PIRSR" id="PIRSR006468-1"/>
    </source>
</evidence>
<dbReference type="Gene3D" id="3.20.10.10">
    <property type="entry name" value="D-amino Acid Aminotransferase, subunit A, domain 2"/>
    <property type="match status" value="1"/>
</dbReference>
<dbReference type="FunFam" id="3.30.470.10:FF:000017">
    <property type="entry name" value="Branched-chain amino acid aminotransferase"/>
    <property type="match status" value="1"/>
</dbReference>
<name>F9WBW8_TRYCI</name>
<dbReference type="NCBIfam" id="TIGR01123">
    <property type="entry name" value="ilvE_II"/>
    <property type="match status" value="1"/>
</dbReference>
<dbReference type="CDD" id="cd01557">
    <property type="entry name" value="BCAT_beta_family"/>
    <property type="match status" value="1"/>
</dbReference>
<evidence type="ECO:0000256" key="7">
    <source>
        <dbReference type="ARBA" id="ARBA00023304"/>
    </source>
</evidence>